<dbReference type="InterPro" id="IPR051214">
    <property type="entry name" value="GH32_Enzymes"/>
</dbReference>
<dbReference type="PANTHER" id="PTHR43101:SF1">
    <property type="entry name" value="BETA-FRUCTOSIDASE"/>
    <property type="match status" value="1"/>
</dbReference>
<sequence length="485" mass="55334">MHTLEEAQNYIEQNRIDKRKRPAFHVTAPVGWINDPNGFSTYQNKVHLFYQYHPYSTNWGPMHWGHVVSSDMIKWEERPVALAPDQAYDHAGVFSGSALETPEGHVLIYTSVEEKEDDTGNKTAYQTQSLAIGDGENYHKVPENPVILGNQLPEGFNQSDFRDPKVWFEDGKYWLVAGNLSKEKHGQIVLFSSDDLRHWQYENVLAGDEDGVIGKMWECPDFFKLDGKHVLITSPQNMSATAYEFHNGHNAVYFVGDYDEETHTFDKGCPHALDYGLDFYAPQTTQLPDGRRILVAWMKSWDSLAIPDGQEWQGMMTLPRELSLENGQLVQRPIHELSDYHTNTLEFSGVISKSFEMIEGVSGRQIDMTLRLSGTAYISFTIDLAVGVNHYTRFTYNRSLNTIEVDRTYSGLQADLNCQRKMTVSSADSIELRFILDSYSIELFVNDGEKVMSTEIQTPLDSQKIRFFSDGETKLSLVKHDIIIP</sequence>
<dbReference type="InterPro" id="IPR001362">
    <property type="entry name" value="Glyco_hydro_32"/>
</dbReference>
<dbReference type="GO" id="GO:0004564">
    <property type="term" value="F:beta-fructofuranosidase activity"/>
    <property type="evidence" value="ECO:0007669"/>
    <property type="project" value="UniProtKB-EC"/>
</dbReference>
<reference evidence="12 13" key="1">
    <citation type="journal article" date="2013" name="BMC Microbiol.">
        <title>Dynamics of fecal microbial communities in children with diarrhea of unknown etiology and genomic analysis of associated Streptococcus lutetiensis.</title>
        <authorList>
            <person name="Jin D."/>
            <person name="Chen C."/>
            <person name="Li L."/>
            <person name="Lu S."/>
            <person name="Li Z."/>
            <person name="Zhou Z."/>
            <person name="Jing H."/>
            <person name="Xu Y."/>
            <person name="Du P."/>
            <person name="Wang H."/>
            <person name="Xiong Y."/>
            <person name="Zheng H."/>
            <person name="Bai X."/>
            <person name="Sun H."/>
            <person name="Wang L."/>
            <person name="Ye C."/>
            <person name="Gottschalk M."/>
            <person name="Xu J."/>
        </authorList>
    </citation>
    <scope>NUCLEOTIDE SEQUENCE [LARGE SCALE GENOMIC DNA]</scope>
    <source>
        <strain evidence="12 13">033</strain>
    </source>
</reference>
<dbReference type="InterPro" id="IPR013148">
    <property type="entry name" value="Glyco_hydro_32_N"/>
</dbReference>
<dbReference type="InterPro" id="IPR006232">
    <property type="entry name" value="Suc6P_hydrolase"/>
</dbReference>
<feature type="domain" description="Glycosyl hydrolase family 32 C-terminal" evidence="11">
    <location>
        <begin position="352"/>
        <end position="475"/>
    </location>
</feature>
<dbReference type="InterPro" id="IPR023296">
    <property type="entry name" value="Glyco_hydro_beta-prop_sf"/>
</dbReference>
<dbReference type="NCBIfam" id="TIGR01322">
    <property type="entry name" value="scrB_fam"/>
    <property type="match status" value="1"/>
</dbReference>
<evidence type="ECO:0000256" key="4">
    <source>
        <dbReference type="ARBA" id="ARBA00019623"/>
    </source>
</evidence>
<evidence type="ECO:0000256" key="9">
    <source>
        <dbReference type="RuleBase" id="RU365015"/>
    </source>
</evidence>
<comment type="similarity">
    <text evidence="2 8">Belongs to the glycosyl hydrolase 32 family.</text>
</comment>
<comment type="pathway">
    <text evidence="1 9">Glycan biosynthesis; sucrose metabolism.</text>
</comment>
<evidence type="ECO:0000256" key="7">
    <source>
        <dbReference type="ARBA" id="ARBA00033367"/>
    </source>
</evidence>
<evidence type="ECO:0000256" key="5">
    <source>
        <dbReference type="ARBA" id="ARBA00022801"/>
    </source>
</evidence>
<evidence type="ECO:0000256" key="3">
    <source>
        <dbReference type="ARBA" id="ARBA00012758"/>
    </source>
</evidence>
<keyword evidence="9" id="KW-0119">Carbohydrate metabolism</keyword>
<dbReference type="Gene3D" id="2.60.120.560">
    <property type="entry name" value="Exo-inulinase, domain 1"/>
    <property type="match status" value="1"/>
</dbReference>
<accession>A0AB33AJ55</accession>
<comment type="catalytic activity">
    <reaction evidence="8">
        <text>Hydrolysis of terminal non-reducing beta-D-fructofuranoside residues in beta-D-fructofuranosides.</text>
        <dbReference type="EC" id="3.2.1.26"/>
    </reaction>
</comment>
<keyword evidence="6 8" id="KW-0326">Glycosidase</keyword>
<dbReference type="Pfam" id="PF00251">
    <property type="entry name" value="Glyco_hydro_32N"/>
    <property type="match status" value="1"/>
</dbReference>
<comment type="function">
    <text evidence="9">Enables the bacterium to metabolize sucrose as a sole carbon source.</text>
</comment>
<evidence type="ECO:0000313" key="12">
    <source>
        <dbReference type="EMBL" id="AGS04698.1"/>
    </source>
</evidence>
<dbReference type="Pfam" id="PF08244">
    <property type="entry name" value="Glyco_hydro_32C"/>
    <property type="match status" value="1"/>
</dbReference>
<proteinExistence type="inferred from homology"/>
<gene>
    <name evidence="12" type="ORF">KE3_0110</name>
</gene>
<dbReference type="GO" id="GO:0005975">
    <property type="term" value="P:carbohydrate metabolic process"/>
    <property type="evidence" value="ECO:0007669"/>
    <property type="project" value="InterPro"/>
</dbReference>
<evidence type="ECO:0000256" key="8">
    <source>
        <dbReference type="RuleBase" id="RU362110"/>
    </source>
</evidence>
<keyword evidence="9" id="KW-0963">Cytoplasm</keyword>
<evidence type="ECO:0000259" key="11">
    <source>
        <dbReference type="Pfam" id="PF08244"/>
    </source>
</evidence>
<name>A0AB33AJ55_9STRE</name>
<dbReference type="EC" id="3.2.1.26" evidence="3 8"/>
<keyword evidence="13" id="KW-1185">Reference proteome</keyword>
<comment type="subcellular location">
    <subcellularLocation>
        <location evidence="9">Cytoplasm</location>
    </subcellularLocation>
</comment>
<dbReference type="EMBL" id="CP003025">
    <property type="protein sequence ID" value="AGS04698.1"/>
    <property type="molecule type" value="Genomic_DNA"/>
</dbReference>
<evidence type="ECO:0000256" key="6">
    <source>
        <dbReference type="ARBA" id="ARBA00023295"/>
    </source>
</evidence>
<dbReference type="SMART" id="SM00640">
    <property type="entry name" value="Glyco_32"/>
    <property type="match status" value="1"/>
</dbReference>
<evidence type="ECO:0000313" key="13">
    <source>
        <dbReference type="Proteomes" id="UP000015268"/>
    </source>
</evidence>
<evidence type="ECO:0000256" key="2">
    <source>
        <dbReference type="ARBA" id="ARBA00009902"/>
    </source>
</evidence>
<evidence type="ECO:0000259" key="10">
    <source>
        <dbReference type="Pfam" id="PF00251"/>
    </source>
</evidence>
<dbReference type="SUPFAM" id="SSF49899">
    <property type="entry name" value="Concanavalin A-like lectins/glucanases"/>
    <property type="match status" value="1"/>
</dbReference>
<evidence type="ECO:0000256" key="1">
    <source>
        <dbReference type="ARBA" id="ARBA00004914"/>
    </source>
</evidence>
<dbReference type="KEGG" id="slu:KE3_0110"/>
<dbReference type="InterPro" id="IPR013320">
    <property type="entry name" value="ConA-like_dom_sf"/>
</dbReference>
<feature type="domain" description="Glycosyl hydrolase family 32 N-terminal" evidence="10">
    <location>
        <begin position="25"/>
        <end position="333"/>
    </location>
</feature>
<organism evidence="12 13">
    <name type="scientific">Streptococcus lutetiensis 033</name>
    <dbReference type="NCBI Taxonomy" id="1076934"/>
    <lineage>
        <taxon>Bacteria</taxon>
        <taxon>Bacillati</taxon>
        <taxon>Bacillota</taxon>
        <taxon>Bacilli</taxon>
        <taxon>Lactobacillales</taxon>
        <taxon>Streptococcaceae</taxon>
        <taxon>Streptococcus</taxon>
    </lineage>
</organism>
<dbReference type="SUPFAM" id="SSF75005">
    <property type="entry name" value="Arabinanase/levansucrase/invertase"/>
    <property type="match status" value="1"/>
</dbReference>
<protein>
    <recommendedName>
        <fullName evidence="4 8">Sucrose-6-phosphate hydrolase</fullName>
        <ecNumber evidence="3 8">3.2.1.26</ecNumber>
    </recommendedName>
    <alternativeName>
        <fullName evidence="7 9">Invertase</fullName>
    </alternativeName>
</protein>
<keyword evidence="5 8" id="KW-0378">Hydrolase</keyword>
<dbReference type="Proteomes" id="UP000015268">
    <property type="component" value="Chromosome"/>
</dbReference>
<dbReference type="InterPro" id="IPR013189">
    <property type="entry name" value="Glyco_hydro_32_C"/>
</dbReference>
<dbReference type="AlphaFoldDB" id="A0AB33AJ55"/>
<dbReference type="PANTHER" id="PTHR43101">
    <property type="entry name" value="BETA-FRUCTOSIDASE"/>
    <property type="match status" value="1"/>
</dbReference>
<dbReference type="Gene3D" id="2.115.10.20">
    <property type="entry name" value="Glycosyl hydrolase domain, family 43"/>
    <property type="match status" value="1"/>
</dbReference>
<dbReference type="GO" id="GO:0005737">
    <property type="term" value="C:cytoplasm"/>
    <property type="evidence" value="ECO:0007669"/>
    <property type="project" value="UniProtKB-SubCell"/>
</dbReference>
<dbReference type="CDD" id="cd08996">
    <property type="entry name" value="GH32_FFase"/>
    <property type="match status" value="1"/>
</dbReference>